<dbReference type="PANTHER" id="PTHR30203:SF24">
    <property type="entry name" value="BLR4935 PROTEIN"/>
    <property type="match status" value="1"/>
</dbReference>
<feature type="signal peptide" evidence="3">
    <location>
        <begin position="1"/>
        <end position="19"/>
    </location>
</feature>
<comment type="similarity">
    <text evidence="1">Belongs to the outer membrane factor (OMF) (TC 1.B.17) family.</text>
</comment>
<gene>
    <name evidence="4" type="ORF">SAMN02746009_04078</name>
</gene>
<protein>
    <submittedName>
        <fullName evidence="4">Cobalt-zinc-cadmium resistance protein CzcA</fullName>
    </submittedName>
</protein>
<sequence length="415" mass="45732">MIYRLFFLFSLLAAGTAQAQNTLGKVQPAPAAPPVSSPLTLTQALQTGLGQSLFLQSATLELERQRALSRTGYDLPRTVVDYQYGQISGSLADQSLNVIQQTAFPTLYGAQRKLLEGQATSAEQRLRLQRRELNRAIRTSYYELLTLHRRSALLRRQDSLYRRAARAAEVRYRTGETNRLEQVSAAARAQELQNRLLTVLTEVRVRQQQLGLLLGTPGPVLIDTTTSPVAVLSPADTAGISPDTNPTLAVLQQEVAVSEQQTRVERLRRLPDLRLGYFNQTIDKRRGFQVAQAGVALPLLGGAQRGRIAAAKVAEQAATAQLSYAGLQLSTQLSGLRQQLTRARASLEYYQQTALPQARLILDAANKSFRAGDIDYVEFVVNTQPAWDLQAAYLDQITQYNTLVISLQALAGTDN</sequence>
<feature type="chain" id="PRO_5012816651" evidence="3">
    <location>
        <begin position="20"/>
        <end position="415"/>
    </location>
</feature>
<accession>A0A1M7GP71</accession>
<dbReference type="GO" id="GO:0015562">
    <property type="term" value="F:efflux transmembrane transporter activity"/>
    <property type="evidence" value="ECO:0007669"/>
    <property type="project" value="InterPro"/>
</dbReference>
<dbReference type="InterPro" id="IPR010131">
    <property type="entry name" value="MdtP/NodT-like"/>
</dbReference>
<dbReference type="STRING" id="1121959.SAMN02746009_04078"/>
<feature type="coiled-coil region" evidence="2">
    <location>
        <begin position="112"/>
        <end position="139"/>
    </location>
</feature>
<evidence type="ECO:0000313" key="5">
    <source>
        <dbReference type="Proteomes" id="UP000183947"/>
    </source>
</evidence>
<dbReference type="SUPFAM" id="SSF56954">
    <property type="entry name" value="Outer membrane efflux proteins (OEP)"/>
    <property type="match status" value="1"/>
</dbReference>
<reference evidence="5" key="1">
    <citation type="submission" date="2016-11" db="EMBL/GenBank/DDBJ databases">
        <authorList>
            <person name="Varghese N."/>
            <person name="Submissions S."/>
        </authorList>
    </citation>
    <scope>NUCLEOTIDE SEQUENCE [LARGE SCALE GENOMIC DNA]</scope>
    <source>
        <strain evidence="5">DSM 18569</strain>
    </source>
</reference>
<proteinExistence type="inferred from homology"/>
<keyword evidence="2" id="KW-0175">Coiled coil</keyword>
<evidence type="ECO:0000256" key="3">
    <source>
        <dbReference type="SAM" id="SignalP"/>
    </source>
</evidence>
<dbReference type="Gene3D" id="1.20.1600.10">
    <property type="entry name" value="Outer membrane efflux proteins (OEP)"/>
    <property type="match status" value="1"/>
</dbReference>
<dbReference type="Pfam" id="PF02321">
    <property type="entry name" value="OEP"/>
    <property type="match status" value="1"/>
</dbReference>
<evidence type="ECO:0000256" key="1">
    <source>
        <dbReference type="ARBA" id="ARBA00007613"/>
    </source>
</evidence>
<evidence type="ECO:0000256" key="2">
    <source>
        <dbReference type="SAM" id="Coils"/>
    </source>
</evidence>
<organism evidence="4 5">
    <name type="scientific">Hymenobacter psychrotolerans DSM 18569</name>
    <dbReference type="NCBI Taxonomy" id="1121959"/>
    <lineage>
        <taxon>Bacteria</taxon>
        <taxon>Pseudomonadati</taxon>
        <taxon>Bacteroidota</taxon>
        <taxon>Cytophagia</taxon>
        <taxon>Cytophagales</taxon>
        <taxon>Hymenobacteraceae</taxon>
        <taxon>Hymenobacter</taxon>
    </lineage>
</organism>
<dbReference type="OrthoDB" id="1309206at2"/>
<dbReference type="PANTHER" id="PTHR30203">
    <property type="entry name" value="OUTER MEMBRANE CATION EFFLUX PROTEIN"/>
    <property type="match status" value="1"/>
</dbReference>
<evidence type="ECO:0000313" key="4">
    <source>
        <dbReference type="EMBL" id="SHM18182.1"/>
    </source>
</evidence>
<dbReference type="InterPro" id="IPR003423">
    <property type="entry name" value="OMP_efflux"/>
</dbReference>
<dbReference type="AlphaFoldDB" id="A0A1M7GP71"/>
<name>A0A1M7GP71_9BACT</name>
<dbReference type="Proteomes" id="UP000183947">
    <property type="component" value="Unassembled WGS sequence"/>
</dbReference>
<dbReference type="RefSeq" id="WP_073288931.1">
    <property type="nucleotide sequence ID" value="NZ_FRAS01000039.1"/>
</dbReference>
<keyword evidence="3" id="KW-0732">Signal</keyword>
<dbReference type="EMBL" id="FRAS01000039">
    <property type="protein sequence ID" value="SHM18182.1"/>
    <property type="molecule type" value="Genomic_DNA"/>
</dbReference>
<keyword evidence="5" id="KW-1185">Reference proteome</keyword>